<dbReference type="Proteomes" id="UP001469553">
    <property type="component" value="Unassembled WGS sequence"/>
</dbReference>
<gene>
    <name evidence="2" type="ORF">AMECASPLE_035076</name>
</gene>
<feature type="non-terminal residue" evidence="2">
    <location>
        <position position="1"/>
    </location>
</feature>
<evidence type="ECO:0000256" key="1">
    <source>
        <dbReference type="SAM" id="MobiDB-lite"/>
    </source>
</evidence>
<sequence length="76" mass="8698">NSEYDKQEGRKEEEEHKQEDESQAKRSSENCFVTTFPPAGCRVRGSFYRNLDTSYGKWQLIERSGLPLPPSSALDS</sequence>
<keyword evidence="3" id="KW-1185">Reference proteome</keyword>
<feature type="compositionally biased region" description="Basic and acidic residues" evidence="1">
    <location>
        <begin position="1"/>
        <end position="28"/>
    </location>
</feature>
<organism evidence="2 3">
    <name type="scientific">Ameca splendens</name>
    <dbReference type="NCBI Taxonomy" id="208324"/>
    <lineage>
        <taxon>Eukaryota</taxon>
        <taxon>Metazoa</taxon>
        <taxon>Chordata</taxon>
        <taxon>Craniata</taxon>
        <taxon>Vertebrata</taxon>
        <taxon>Euteleostomi</taxon>
        <taxon>Actinopterygii</taxon>
        <taxon>Neopterygii</taxon>
        <taxon>Teleostei</taxon>
        <taxon>Neoteleostei</taxon>
        <taxon>Acanthomorphata</taxon>
        <taxon>Ovalentaria</taxon>
        <taxon>Atherinomorphae</taxon>
        <taxon>Cyprinodontiformes</taxon>
        <taxon>Goodeidae</taxon>
        <taxon>Ameca</taxon>
    </lineage>
</organism>
<comment type="caution">
    <text evidence="2">The sequence shown here is derived from an EMBL/GenBank/DDBJ whole genome shotgun (WGS) entry which is preliminary data.</text>
</comment>
<feature type="region of interest" description="Disordered" evidence="1">
    <location>
        <begin position="1"/>
        <end position="30"/>
    </location>
</feature>
<proteinExistence type="predicted"/>
<dbReference type="EMBL" id="JAHRIP010089761">
    <property type="protein sequence ID" value="MEQ2316681.1"/>
    <property type="molecule type" value="Genomic_DNA"/>
</dbReference>
<name>A0ABV1AGA1_9TELE</name>
<evidence type="ECO:0000313" key="3">
    <source>
        <dbReference type="Proteomes" id="UP001469553"/>
    </source>
</evidence>
<evidence type="ECO:0000313" key="2">
    <source>
        <dbReference type="EMBL" id="MEQ2316681.1"/>
    </source>
</evidence>
<reference evidence="2 3" key="1">
    <citation type="submission" date="2021-06" db="EMBL/GenBank/DDBJ databases">
        <authorList>
            <person name="Palmer J.M."/>
        </authorList>
    </citation>
    <scope>NUCLEOTIDE SEQUENCE [LARGE SCALE GENOMIC DNA]</scope>
    <source>
        <strain evidence="2 3">AS_MEX2019</strain>
        <tissue evidence="2">Muscle</tissue>
    </source>
</reference>
<protein>
    <submittedName>
        <fullName evidence="2">Uncharacterized protein</fullName>
    </submittedName>
</protein>
<accession>A0ABV1AGA1</accession>